<evidence type="ECO:0000313" key="2">
    <source>
        <dbReference type="EMBL" id="KWV60410.1"/>
    </source>
</evidence>
<dbReference type="RefSeq" id="WP_066500348.1">
    <property type="nucleotide sequence ID" value="NZ_LNCU01000019.1"/>
</dbReference>
<dbReference type="InterPro" id="IPR001173">
    <property type="entry name" value="Glyco_trans_2-like"/>
</dbReference>
<dbReference type="PANTHER" id="PTHR48090">
    <property type="entry name" value="UNDECAPRENYL-PHOSPHATE 4-DEOXY-4-FORMAMIDO-L-ARABINOSE TRANSFERASE-RELATED"/>
    <property type="match status" value="1"/>
</dbReference>
<name>A0A125QAG1_9BRAD</name>
<organism evidence="2 3">
    <name type="scientific">Bradyrhizobium macuxiense</name>
    <dbReference type="NCBI Taxonomy" id="1755647"/>
    <lineage>
        <taxon>Bacteria</taxon>
        <taxon>Pseudomonadati</taxon>
        <taxon>Pseudomonadota</taxon>
        <taxon>Alphaproteobacteria</taxon>
        <taxon>Hyphomicrobiales</taxon>
        <taxon>Nitrobacteraceae</taxon>
        <taxon>Bradyrhizobium</taxon>
    </lineage>
</organism>
<keyword evidence="3" id="KW-1185">Reference proteome</keyword>
<dbReference type="Gene3D" id="3.90.550.10">
    <property type="entry name" value="Spore Coat Polysaccharide Biosynthesis Protein SpsA, Chain A"/>
    <property type="match status" value="1"/>
</dbReference>
<sequence length="233" mass="24958">MTEIRNHRIRNPWVVVAAYNEAAVVGSVVSGIRRAGYTVIVVDDGSADRTGDVAVLAGAVVVRHPINLGQGAALQTGIDFALEQHADALVTFDADGQHSPAAIAALLAAIEQPGVDFALGSRFLTGATANLPASRRILLGAAIRFTRASTGLPVTDTHNGLRAMTARGARTISLRQNRMAHASEILHQIAQSRLRFVEVPVKIEYSAYSLGKGQRMTDALTILIDLFARRLYR</sequence>
<accession>A0A125QAG1</accession>
<dbReference type="Proteomes" id="UP000057737">
    <property type="component" value="Unassembled WGS sequence"/>
</dbReference>
<dbReference type="SUPFAM" id="SSF53448">
    <property type="entry name" value="Nucleotide-diphospho-sugar transferases"/>
    <property type="match status" value="1"/>
</dbReference>
<dbReference type="Pfam" id="PF00535">
    <property type="entry name" value="Glycos_transf_2"/>
    <property type="match status" value="1"/>
</dbReference>
<protein>
    <recommendedName>
        <fullName evidence="1">Glycosyltransferase 2-like domain-containing protein</fullName>
    </recommendedName>
</protein>
<proteinExistence type="predicted"/>
<dbReference type="AlphaFoldDB" id="A0A125QAG1"/>
<dbReference type="OrthoDB" id="3177103at2"/>
<feature type="domain" description="Glycosyltransferase 2-like" evidence="1">
    <location>
        <begin position="14"/>
        <end position="133"/>
    </location>
</feature>
<comment type="caution">
    <text evidence="2">The sequence shown here is derived from an EMBL/GenBank/DDBJ whole genome shotgun (WGS) entry which is preliminary data.</text>
</comment>
<dbReference type="InterPro" id="IPR029044">
    <property type="entry name" value="Nucleotide-diphossugar_trans"/>
</dbReference>
<dbReference type="InterPro" id="IPR050256">
    <property type="entry name" value="Glycosyltransferase_2"/>
</dbReference>
<evidence type="ECO:0000313" key="3">
    <source>
        <dbReference type="Proteomes" id="UP000057737"/>
    </source>
</evidence>
<evidence type="ECO:0000259" key="1">
    <source>
        <dbReference type="Pfam" id="PF00535"/>
    </source>
</evidence>
<dbReference type="EMBL" id="LNCU01000019">
    <property type="protein sequence ID" value="KWV60410.1"/>
    <property type="molecule type" value="Genomic_DNA"/>
</dbReference>
<reference evidence="2 3" key="1">
    <citation type="submission" date="2015-11" db="EMBL/GenBank/DDBJ databases">
        <title>Draft Genome Sequence of the Strain BR 10303 (Bradyrhizobium sp.) isolated from nodules of Centrolobium paraense.</title>
        <authorList>
            <person name="Zelli J.E."/>
            <person name="Simoes-Araujo J.L."/>
            <person name="Barauna A.C."/>
            <person name="Silva K."/>
        </authorList>
    </citation>
    <scope>NUCLEOTIDE SEQUENCE [LARGE SCALE GENOMIC DNA]</scope>
    <source>
        <strain evidence="2 3">BR 10303</strain>
    </source>
</reference>
<dbReference type="CDD" id="cd04179">
    <property type="entry name" value="DPM_DPG-synthase_like"/>
    <property type="match status" value="1"/>
</dbReference>
<dbReference type="PANTHER" id="PTHR48090:SF7">
    <property type="entry name" value="RFBJ PROTEIN"/>
    <property type="match status" value="1"/>
</dbReference>
<gene>
    <name evidence="2" type="ORF">AS156_28870</name>
</gene>